<evidence type="ECO:0000313" key="1">
    <source>
        <dbReference type="EMBL" id="KAI5388039.1"/>
    </source>
</evidence>
<comment type="caution">
    <text evidence="1">The sequence shown here is derived from an EMBL/GenBank/DDBJ whole genome shotgun (WGS) entry which is preliminary data.</text>
</comment>
<proteinExistence type="predicted"/>
<protein>
    <submittedName>
        <fullName evidence="1">Uncharacterized protein</fullName>
    </submittedName>
</protein>
<organism evidence="1 2">
    <name type="scientific">Pisum sativum</name>
    <name type="common">Garden pea</name>
    <name type="synonym">Lathyrus oleraceus</name>
    <dbReference type="NCBI Taxonomy" id="3888"/>
    <lineage>
        <taxon>Eukaryota</taxon>
        <taxon>Viridiplantae</taxon>
        <taxon>Streptophyta</taxon>
        <taxon>Embryophyta</taxon>
        <taxon>Tracheophyta</taxon>
        <taxon>Spermatophyta</taxon>
        <taxon>Magnoliopsida</taxon>
        <taxon>eudicotyledons</taxon>
        <taxon>Gunneridae</taxon>
        <taxon>Pentapetalae</taxon>
        <taxon>rosids</taxon>
        <taxon>fabids</taxon>
        <taxon>Fabales</taxon>
        <taxon>Fabaceae</taxon>
        <taxon>Papilionoideae</taxon>
        <taxon>50 kb inversion clade</taxon>
        <taxon>NPAAA clade</taxon>
        <taxon>Hologalegina</taxon>
        <taxon>IRL clade</taxon>
        <taxon>Fabeae</taxon>
        <taxon>Lathyrus</taxon>
    </lineage>
</organism>
<evidence type="ECO:0000313" key="2">
    <source>
        <dbReference type="Proteomes" id="UP001058974"/>
    </source>
</evidence>
<sequence>MQEQFGAKTFLIYVEPVFSKTGETIGVNYMGMEITDQVRKRERMAKPREEIAVQKAKETELNKTIHITGLARIGSRLSETEVKQLMEVVIEGLLPVSKVYTDVAVVPEQQNNEIQHLISNLQREVEELRLKQRVVDGKRRQALSKILDIKGFDRIFRKRREEIMNLYQLNQREFELSLVGQGKSLRLIRFFIKIQLKKVFLLKWSQF</sequence>
<accession>A0A9D4VSD3</accession>
<dbReference type="AlphaFoldDB" id="A0A9D4VSD3"/>
<dbReference type="Proteomes" id="UP001058974">
    <property type="component" value="Chromosome 7"/>
</dbReference>
<name>A0A9D4VSD3_PEA</name>
<keyword evidence="2" id="KW-1185">Reference proteome</keyword>
<dbReference type="EMBL" id="JAMSHJ010000007">
    <property type="protein sequence ID" value="KAI5388039.1"/>
    <property type="molecule type" value="Genomic_DNA"/>
</dbReference>
<reference evidence="1 2" key="1">
    <citation type="journal article" date="2022" name="Nat. Genet.">
        <title>Improved pea reference genome and pan-genome highlight genomic features and evolutionary characteristics.</title>
        <authorList>
            <person name="Yang T."/>
            <person name="Liu R."/>
            <person name="Luo Y."/>
            <person name="Hu S."/>
            <person name="Wang D."/>
            <person name="Wang C."/>
            <person name="Pandey M.K."/>
            <person name="Ge S."/>
            <person name="Xu Q."/>
            <person name="Li N."/>
            <person name="Li G."/>
            <person name="Huang Y."/>
            <person name="Saxena R.K."/>
            <person name="Ji Y."/>
            <person name="Li M."/>
            <person name="Yan X."/>
            <person name="He Y."/>
            <person name="Liu Y."/>
            <person name="Wang X."/>
            <person name="Xiang C."/>
            <person name="Varshney R.K."/>
            <person name="Ding H."/>
            <person name="Gao S."/>
            <person name="Zong X."/>
        </authorList>
    </citation>
    <scope>NUCLEOTIDE SEQUENCE [LARGE SCALE GENOMIC DNA]</scope>
    <source>
        <strain evidence="1 2">cv. Zhongwan 6</strain>
    </source>
</reference>
<dbReference type="Gramene" id="Psat07G0393900-T1">
    <property type="protein sequence ID" value="KAI5388039.1"/>
    <property type="gene ID" value="KIW84_073939"/>
</dbReference>
<gene>
    <name evidence="1" type="ORF">KIW84_073939</name>
</gene>